<dbReference type="Proteomes" id="UP000653231">
    <property type="component" value="Unassembled WGS sequence"/>
</dbReference>
<proteinExistence type="predicted"/>
<sequence length="53" mass="6079">MGEKSGKVVFFHAAVGRFGFLSLPVVRELQRRFRRFPGTPNTPPGHYSEKYPE</sequence>
<name>A0ABR8L052_9ACTN</name>
<evidence type="ECO:0000313" key="2">
    <source>
        <dbReference type="EMBL" id="MBD3144337.1"/>
    </source>
</evidence>
<dbReference type="EMBL" id="JACXRZ010000009">
    <property type="protein sequence ID" value="MBD3144337.1"/>
    <property type="molecule type" value="Genomic_DNA"/>
</dbReference>
<reference evidence="2 3" key="1">
    <citation type="submission" date="2020-09" db="EMBL/GenBank/DDBJ databases">
        <title>Actinomycete isolated from the Camponotus japonicus Mayr.</title>
        <authorList>
            <person name="Gong X."/>
        </authorList>
    </citation>
    <scope>NUCLEOTIDE SEQUENCE [LARGE SCALE GENOMIC DNA]</scope>
    <source>
        <strain evidence="2 3">2C-HV3</strain>
    </source>
</reference>
<feature type="region of interest" description="Disordered" evidence="1">
    <location>
        <begin position="34"/>
        <end position="53"/>
    </location>
</feature>
<gene>
    <name evidence="2" type="ORF">IEQ31_14215</name>
</gene>
<keyword evidence="3" id="KW-1185">Reference proteome</keyword>
<organism evidence="2 3">
    <name type="scientific">Microbispora bryophytorum subsp. camponoti</name>
    <dbReference type="NCBI Taxonomy" id="1677852"/>
    <lineage>
        <taxon>Bacteria</taxon>
        <taxon>Bacillati</taxon>
        <taxon>Actinomycetota</taxon>
        <taxon>Actinomycetes</taxon>
        <taxon>Streptosporangiales</taxon>
        <taxon>Streptosporangiaceae</taxon>
        <taxon>Microbispora</taxon>
    </lineage>
</organism>
<evidence type="ECO:0000313" key="3">
    <source>
        <dbReference type="Proteomes" id="UP000653231"/>
    </source>
</evidence>
<evidence type="ECO:0000256" key="1">
    <source>
        <dbReference type="SAM" id="MobiDB-lite"/>
    </source>
</evidence>
<protein>
    <submittedName>
        <fullName evidence="2">Uncharacterized protein</fullName>
    </submittedName>
</protein>
<accession>A0ABR8L052</accession>
<comment type="caution">
    <text evidence="2">The sequence shown here is derived from an EMBL/GenBank/DDBJ whole genome shotgun (WGS) entry which is preliminary data.</text>
</comment>